<accession>A0ABW9GEF7</accession>
<protein>
    <recommendedName>
        <fullName evidence="4">Phosphate-binding protein</fullName>
    </recommendedName>
</protein>
<evidence type="ECO:0000256" key="5">
    <source>
        <dbReference type="SAM" id="MobiDB-lite"/>
    </source>
</evidence>
<evidence type="ECO:0000256" key="2">
    <source>
        <dbReference type="ARBA" id="ARBA00022448"/>
    </source>
</evidence>
<dbReference type="EMBL" id="JAROCE010000001">
    <property type="protein sequence ID" value="MFM2719769.1"/>
    <property type="molecule type" value="Genomic_DNA"/>
</dbReference>
<dbReference type="PIRSF" id="PIRSF002756">
    <property type="entry name" value="PstS"/>
    <property type="match status" value="1"/>
</dbReference>
<dbReference type="RefSeq" id="WP_408905066.1">
    <property type="nucleotide sequence ID" value="NZ_JAROCE010000001.1"/>
</dbReference>
<gene>
    <name evidence="8" type="primary">pstS</name>
    <name evidence="8" type="ORF">P5G46_04555</name>
</gene>
<feature type="region of interest" description="Disordered" evidence="5">
    <location>
        <begin position="28"/>
        <end position="48"/>
    </location>
</feature>
<evidence type="ECO:0000313" key="9">
    <source>
        <dbReference type="Proteomes" id="UP001630303"/>
    </source>
</evidence>
<dbReference type="CDD" id="cd13565">
    <property type="entry name" value="PBP2_PstS"/>
    <property type="match status" value="1"/>
</dbReference>
<dbReference type="InterPro" id="IPR024370">
    <property type="entry name" value="PBP_domain"/>
</dbReference>
<feature type="compositionally biased region" description="Gly residues" evidence="5">
    <location>
        <begin position="28"/>
        <end position="39"/>
    </location>
</feature>
<evidence type="ECO:0000259" key="7">
    <source>
        <dbReference type="Pfam" id="PF12849"/>
    </source>
</evidence>
<keyword evidence="3 4" id="KW-0592">Phosphate transport</keyword>
<keyword evidence="9" id="KW-1185">Reference proteome</keyword>
<feature type="chain" id="PRO_5045538619" description="Phosphate-binding protein" evidence="6">
    <location>
        <begin position="25"/>
        <end position="370"/>
    </location>
</feature>
<sequence length="370" mass="37463">MKITRFAQLGAVSAVAALALAGCAANEGGSGSTDGGGSGSTLSGEVASGGSSAQEVAVQAWTAGFQTANPDVTITYEPSGSGAGRESFQAGAFPFVGSDRAFNDEEIASGEFAACVDGSGIIELPTYISPIAVIFNLEGVDSLNLDAATVAGLFAGTITNWNDPAIAATNPGVTLPDLAVTPVHRQDDSGTTENFTDYLYQAAPSVWTSEPDGEWPLSSGEAANGTSGVVSAVSGANGTIGYADASRAAEEGLSTVAIKVGEEFVAYSPEAAAAIVDASPFVEGRTEGDLAIELERDSQEAGVYPIVLISYMIACQEYADASSAPIVKSFLQYVASEEGQQAAAEAAGSAPITDTLRERVNSAIDLIVAE</sequence>
<feature type="domain" description="PBP" evidence="7">
    <location>
        <begin position="39"/>
        <end position="338"/>
    </location>
</feature>
<dbReference type="PANTHER" id="PTHR42996:SF1">
    <property type="entry name" value="PHOSPHATE-BINDING PROTEIN PSTS"/>
    <property type="match status" value="1"/>
</dbReference>
<comment type="caution">
    <text evidence="8">The sequence shown here is derived from an EMBL/GenBank/DDBJ whole genome shotgun (WGS) entry which is preliminary data.</text>
</comment>
<dbReference type="Gene3D" id="3.40.190.10">
    <property type="entry name" value="Periplasmic binding protein-like II"/>
    <property type="match status" value="2"/>
</dbReference>
<name>A0ABW9GEF7_9MICO</name>
<evidence type="ECO:0000256" key="6">
    <source>
        <dbReference type="SAM" id="SignalP"/>
    </source>
</evidence>
<feature type="signal peptide" evidence="6">
    <location>
        <begin position="1"/>
        <end position="24"/>
    </location>
</feature>
<keyword evidence="2 4" id="KW-0813">Transport</keyword>
<dbReference type="PROSITE" id="PS51257">
    <property type="entry name" value="PROKAR_LIPOPROTEIN"/>
    <property type="match status" value="1"/>
</dbReference>
<comment type="similarity">
    <text evidence="1 4">Belongs to the PstS family.</text>
</comment>
<evidence type="ECO:0000256" key="4">
    <source>
        <dbReference type="PIRNR" id="PIRNR002756"/>
    </source>
</evidence>
<proteinExistence type="inferred from homology"/>
<reference evidence="8 9" key="1">
    <citation type="submission" date="2023-03" db="EMBL/GenBank/DDBJ databases">
        <title>MT1 and MT2 Draft Genomes of Novel Species.</title>
        <authorList>
            <person name="Venkateswaran K."/>
        </authorList>
    </citation>
    <scope>NUCLEOTIDE SEQUENCE [LARGE SCALE GENOMIC DNA]</scope>
    <source>
        <strain evidence="8 9">IF8SW-P5</strain>
    </source>
</reference>
<dbReference type="PANTHER" id="PTHR42996">
    <property type="entry name" value="PHOSPHATE-BINDING PROTEIN PSTS"/>
    <property type="match status" value="1"/>
</dbReference>
<dbReference type="SUPFAM" id="SSF53850">
    <property type="entry name" value="Periplasmic binding protein-like II"/>
    <property type="match status" value="1"/>
</dbReference>
<dbReference type="InterPro" id="IPR005673">
    <property type="entry name" value="ABC_phos-bd_PstS"/>
</dbReference>
<organism evidence="8 9">
    <name type="scientific">Microbacterium mcarthurae</name>
    <dbReference type="NCBI Taxonomy" id="3035918"/>
    <lineage>
        <taxon>Bacteria</taxon>
        <taxon>Bacillati</taxon>
        <taxon>Actinomycetota</taxon>
        <taxon>Actinomycetes</taxon>
        <taxon>Micrococcales</taxon>
        <taxon>Microbacteriaceae</taxon>
        <taxon>Microbacterium</taxon>
    </lineage>
</organism>
<keyword evidence="6" id="KW-0732">Signal</keyword>
<dbReference type="InterPro" id="IPR050962">
    <property type="entry name" value="Phosphate-bind_PstS"/>
</dbReference>
<dbReference type="Proteomes" id="UP001630303">
    <property type="component" value="Unassembled WGS sequence"/>
</dbReference>
<evidence type="ECO:0000256" key="1">
    <source>
        <dbReference type="ARBA" id="ARBA00008725"/>
    </source>
</evidence>
<dbReference type="Pfam" id="PF12849">
    <property type="entry name" value="PBP_like_2"/>
    <property type="match status" value="1"/>
</dbReference>
<evidence type="ECO:0000256" key="3">
    <source>
        <dbReference type="ARBA" id="ARBA00022592"/>
    </source>
</evidence>
<evidence type="ECO:0000313" key="8">
    <source>
        <dbReference type="EMBL" id="MFM2719769.1"/>
    </source>
</evidence>
<dbReference type="NCBIfam" id="TIGR00975">
    <property type="entry name" value="3a0107s03"/>
    <property type="match status" value="1"/>
</dbReference>